<organism evidence="1">
    <name type="scientific">Fusarium oxysporum f. sp. vasinfectum 25433</name>
    <dbReference type="NCBI Taxonomy" id="1089449"/>
    <lineage>
        <taxon>Eukaryota</taxon>
        <taxon>Fungi</taxon>
        <taxon>Dikarya</taxon>
        <taxon>Ascomycota</taxon>
        <taxon>Pezizomycotina</taxon>
        <taxon>Sordariomycetes</taxon>
        <taxon>Hypocreomycetidae</taxon>
        <taxon>Hypocreales</taxon>
        <taxon>Nectriaceae</taxon>
        <taxon>Fusarium</taxon>
        <taxon>Fusarium oxysporum species complex</taxon>
    </lineage>
</organism>
<dbReference type="AlphaFoldDB" id="X0KW64"/>
<dbReference type="Proteomes" id="UP000030701">
    <property type="component" value="Unassembled WGS sequence"/>
</dbReference>
<proteinExistence type="predicted"/>
<dbReference type="EMBL" id="JH658189">
    <property type="protein sequence ID" value="EXM13037.1"/>
    <property type="molecule type" value="Genomic_DNA"/>
</dbReference>
<reference evidence="1" key="2">
    <citation type="submission" date="2012-05" db="EMBL/GenBank/DDBJ databases">
        <title>The Genome Annotation of Fusarium oxysporum Cotton.</title>
        <authorList>
            <consortium name="The Broad Institute Genomics Platform"/>
            <person name="Ma L.-J."/>
            <person name="Corby-Kistler H."/>
            <person name="Broz K."/>
            <person name="Gale L.R."/>
            <person name="Jonkers W."/>
            <person name="O'Donnell K."/>
            <person name="Ploetz R."/>
            <person name="Steinberg C."/>
            <person name="Schwartz D.C."/>
            <person name="VanEtten H."/>
            <person name="Zhou S."/>
            <person name="Young S.K."/>
            <person name="Zeng Q."/>
            <person name="Gargeya S."/>
            <person name="Fitzgerald M."/>
            <person name="Abouelleil A."/>
            <person name="Alvarado L."/>
            <person name="Chapman S.B."/>
            <person name="Gainer-Dewar J."/>
            <person name="Goldberg J."/>
            <person name="Griggs A."/>
            <person name="Gujja S."/>
            <person name="Hansen M."/>
            <person name="Howarth C."/>
            <person name="Imamovic A."/>
            <person name="Ireland A."/>
            <person name="Larimer J."/>
            <person name="McCowan C."/>
            <person name="Murphy C."/>
            <person name="Pearson M."/>
            <person name="Poon T.W."/>
            <person name="Priest M."/>
            <person name="Roberts A."/>
            <person name="Saif S."/>
            <person name="Shea T."/>
            <person name="Sykes S."/>
            <person name="Wortman J."/>
            <person name="Nusbaum C."/>
            <person name="Birren B."/>
        </authorList>
    </citation>
    <scope>NUCLEOTIDE SEQUENCE</scope>
    <source>
        <strain evidence="1">25433</strain>
    </source>
</reference>
<gene>
    <name evidence="1" type="ORF">FOTG_18496</name>
</gene>
<sequence>MTGTWDLARCFNELPGPSKSQSKVTILVDRDALSDMNPVSLKCHAQEQLFNRTPEEIIKYYGFMELSEKRRREETRKWYNKQIRDTDEKLKNSNIRG</sequence>
<accession>X0KW64</accession>
<dbReference type="HOGENOM" id="CLU_2346748_0_0_1"/>
<name>X0KW64_FUSOX</name>
<protein>
    <submittedName>
        <fullName evidence="1">Uncharacterized protein</fullName>
    </submittedName>
</protein>
<reference evidence="1" key="1">
    <citation type="submission" date="2011-11" db="EMBL/GenBank/DDBJ databases">
        <title>The Genome Sequence of Fusarium oxysporum Cotton.</title>
        <authorList>
            <consortium name="The Broad Institute Genome Sequencing Platform"/>
            <person name="Ma L.-J."/>
            <person name="Gale L.R."/>
            <person name="Schwartz D.C."/>
            <person name="Zhou S."/>
            <person name="Corby-Kistler H."/>
            <person name="Young S.K."/>
            <person name="Zeng Q."/>
            <person name="Gargeya S."/>
            <person name="Fitzgerald M."/>
            <person name="Haas B."/>
            <person name="Abouelleil A."/>
            <person name="Alvarado L."/>
            <person name="Arachchi H.M."/>
            <person name="Berlin A."/>
            <person name="Brown A."/>
            <person name="Chapman S.B."/>
            <person name="Chen Z."/>
            <person name="Dunbar C."/>
            <person name="Freedman E."/>
            <person name="Gearin G."/>
            <person name="Goldberg J."/>
            <person name="Griggs A."/>
            <person name="Gujja S."/>
            <person name="Heiman D."/>
            <person name="Howarth C."/>
            <person name="Larson L."/>
            <person name="Lui A."/>
            <person name="MacDonald P.J.P."/>
            <person name="Montmayeur A."/>
            <person name="Murphy C."/>
            <person name="Neiman D."/>
            <person name="Pearson M."/>
            <person name="Priest M."/>
            <person name="Roberts A."/>
            <person name="Saif S."/>
            <person name="Shea T."/>
            <person name="Shenoy N."/>
            <person name="Sisk P."/>
            <person name="Stolte C."/>
            <person name="Sykes S."/>
            <person name="Wortman J."/>
            <person name="Nusbaum C."/>
            <person name="Birren B."/>
        </authorList>
    </citation>
    <scope>NUCLEOTIDE SEQUENCE [LARGE SCALE GENOMIC DNA]</scope>
    <source>
        <strain evidence="1">25433</strain>
    </source>
</reference>
<evidence type="ECO:0000313" key="1">
    <source>
        <dbReference type="EMBL" id="EXM13037.1"/>
    </source>
</evidence>